<name>A0A8S5TUW3_9CAUD</name>
<proteinExistence type="predicted"/>
<sequence>MSAATLFAVPEPALNPGTLYEETLKTVELIKETPEIARSLGGLCALALKLALEADNLDMNEKAYARVKVYDSLAAVLDKLYQAVDTSGAASGSQLAAVLDLVINDNADPGNDL</sequence>
<accession>A0A8S5TUW3</accession>
<evidence type="ECO:0000313" key="1">
    <source>
        <dbReference type="EMBL" id="DAF86001.1"/>
    </source>
</evidence>
<reference evidence="1" key="1">
    <citation type="journal article" date="2021" name="Proc. Natl. Acad. Sci. U.S.A.">
        <title>A Catalog of Tens of Thousands of Viruses from Human Metagenomes Reveals Hidden Associations with Chronic Diseases.</title>
        <authorList>
            <person name="Tisza M.J."/>
            <person name="Buck C.B."/>
        </authorList>
    </citation>
    <scope>NUCLEOTIDE SEQUENCE</scope>
    <source>
        <strain evidence="1">CtHSY3</strain>
    </source>
</reference>
<organism evidence="1">
    <name type="scientific">Siphoviridae sp. ctHSY3</name>
    <dbReference type="NCBI Taxonomy" id="2825421"/>
    <lineage>
        <taxon>Viruses</taxon>
        <taxon>Duplodnaviria</taxon>
        <taxon>Heunggongvirae</taxon>
        <taxon>Uroviricota</taxon>
        <taxon>Caudoviricetes</taxon>
    </lineage>
</organism>
<protein>
    <submittedName>
        <fullName evidence="1">Uncharacterized protein</fullName>
    </submittedName>
</protein>
<dbReference type="EMBL" id="BK015934">
    <property type="protein sequence ID" value="DAF86001.1"/>
    <property type="molecule type" value="Genomic_DNA"/>
</dbReference>